<sequence length="291" mass="33101">MERYKSIIDDWEGFKQACETHAVNIARRNRVKSSDDFLEKLFKDFDVIEKPSWNENIHRLSNTEEPGKSLLHWRGDYYVQEESAAIPVHAMNPQEGEKILDMCASPGGKTTQIASRIENNGVVIANDKTAKRLQSLTANAYRTGSTCVTTTNYDGRNFPGREDFDRVLVDAPCSGEGDRARRTFEPAEKEERESLSELQKKLIVRGAELLIDDGVLVYSTCTIAPEENEEVVKHALENTELELEGIEIDLPHSSGLEEFEDSKFGEELRKTIRMYPHHFNSGVIYVAKFRK</sequence>
<dbReference type="Gene3D" id="3.30.70.1170">
    <property type="entry name" value="Sun protein, domain 3"/>
    <property type="match status" value="1"/>
</dbReference>
<protein>
    <submittedName>
        <fullName evidence="2">16S rRNA C967 or C1407 C5-methylase, RsmB/RsmF family</fullName>
    </submittedName>
</protein>
<keyword evidence="3" id="KW-1185">Reference proteome</keyword>
<evidence type="ECO:0000313" key="2">
    <source>
        <dbReference type="EMBL" id="WEL19342.1"/>
    </source>
</evidence>
<dbReference type="PROSITE" id="PS01153">
    <property type="entry name" value="NOL1_NOP2_SUN"/>
    <property type="match status" value="1"/>
</dbReference>
<evidence type="ECO:0000259" key="1">
    <source>
        <dbReference type="Pfam" id="PF01189"/>
    </source>
</evidence>
<dbReference type="InterPro" id="IPR018314">
    <property type="entry name" value="RsmB/NOL1/NOP2-like_CS"/>
</dbReference>
<dbReference type="SUPFAM" id="SSF53335">
    <property type="entry name" value="S-adenosyl-L-methionine-dependent methyltransferases"/>
    <property type="match status" value="1"/>
</dbReference>
<dbReference type="InterPro" id="IPR011023">
    <property type="entry name" value="Nop2p"/>
</dbReference>
<gene>
    <name evidence="2" type="primary">rsmB</name>
    <name evidence="2" type="ORF">SVXNc_0315</name>
</gene>
<dbReference type="EMBL" id="CP104395">
    <property type="protein sequence ID" value="WEL19342.1"/>
    <property type="molecule type" value="Genomic_DNA"/>
</dbReference>
<proteinExistence type="predicted"/>
<dbReference type="PRINTS" id="PR02008">
    <property type="entry name" value="RCMTFAMILY"/>
</dbReference>
<dbReference type="RefSeq" id="WP_347722214.1">
    <property type="nucleotide sequence ID" value="NZ_CP104395.1"/>
</dbReference>
<dbReference type="InterPro" id="IPR049560">
    <property type="entry name" value="MeTrfase_RsmB-F_NOP2_cat"/>
</dbReference>
<name>A0ABY8CDR9_9ARCH</name>
<dbReference type="PANTHER" id="PTHR22807:SF30">
    <property type="entry name" value="28S RRNA (CYTOSINE(4447)-C(5))-METHYLTRANSFERASE-RELATED"/>
    <property type="match status" value="1"/>
</dbReference>
<dbReference type="Pfam" id="PF01189">
    <property type="entry name" value="Methyltr_RsmB-F"/>
    <property type="match status" value="1"/>
</dbReference>
<dbReference type="PANTHER" id="PTHR22807">
    <property type="entry name" value="NOP2 YEAST -RELATED NOL1/NOP2/FMU SUN DOMAIN-CONTAINING"/>
    <property type="match status" value="1"/>
</dbReference>
<accession>A0ABY8CDR9</accession>
<dbReference type="InterPro" id="IPR023267">
    <property type="entry name" value="RCMT"/>
</dbReference>
<dbReference type="Gene3D" id="3.40.50.150">
    <property type="entry name" value="Vaccinia Virus protein VP39"/>
    <property type="match status" value="1"/>
</dbReference>
<evidence type="ECO:0000313" key="3">
    <source>
        <dbReference type="Proteomes" id="UP001218034"/>
    </source>
</evidence>
<dbReference type="NCBIfam" id="TIGR00446">
    <property type="entry name" value="nop2p"/>
    <property type="match status" value="1"/>
</dbReference>
<reference evidence="2 3" key="1">
    <citation type="submission" date="2022-09" db="EMBL/GenBank/DDBJ databases">
        <title>Xylan utilization by haloarchaea-nanohaloarchaea associations.</title>
        <authorList>
            <person name="Yakimov M."/>
        </authorList>
    </citation>
    <scope>NUCLEOTIDE SEQUENCE [LARGE SCALE GENOMIC DNA]</scope>
    <source>
        <strain evidence="2 3">SVXNc</strain>
    </source>
</reference>
<dbReference type="Proteomes" id="UP001218034">
    <property type="component" value="Chromosome"/>
</dbReference>
<dbReference type="CDD" id="cd02440">
    <property type="entry name" value="AdoMet_MTases"/>
    <property type="match status" value="1"/>
</dbReference>
<dbReference type="GeneID" id="90589751"/>
<organism evidence="2 3">
    <name type="scientific">Candidatus Nanohalococcus occultus</name>
    <dbReference type="NCBI Taxonomy" id="2978047"/>
    <lineage>
        <taxon>Archaea</taxon>
        <taxon>Candidatus Nanohalarchaeota</taxon>
        <taxon>Candidatus Nanohalarchaeota incertae sedis</taxon>
        <taxon>Candidatus Nanohalococcus</taxon>
    </lineage>
</organism>
<dbReference type="InterPro" id="IPR029063">
    <property type="entry name" value="SAM-dependent_MTases_sf"/>
</dbReference>
<feature type="domain" description="SAM-dependent methyltransferase RsmB-F/NOP2-type catalytic core" evidence="1">
    <location>
        <begin position="90"/>
        <end position="290"/>
    </location>
</feature>